<dbReference type="STRING" id="10020.ENSDORP00000001513"/>
<dbReference type="InterPro" id="IPR006020">
    <property type="entry name" value="PTB/PI_dom"/>
</dbReference>
<evidence type="ECO:0000256" key="8">
    <source>
        <dbReference type="ARBA" id="ARBA00072013"/>
    </source>
</evidence>
<proteinExistence type="predicted"/>
<keyword evidence="3" id="KW-0488">Methylation</keyword>
<keyword evidence="7" id="KW-0007">Acetylation</keyword>
<dbReference type="SUPFAM" id="SSF47923">
    <property type="entry name" value="Ypt/Rab-GAP domain of gyp1p"/>
    <property type="match status" value="2"/>
</dbReference>
<feature type="compositionally biased region" description="Low complexity" evidence="11">
    <location>
        <begin position="242"/>
        <end position="254"/>
    </location>
</feature>
<evidence type="ECO:0000313" key="14">
    <source>
        <dbReference type="Proteomes" id="UP000081671"/>
    </source>
</evidence>
<dbReference type="InterPro" id="IPR011993">
    <property type="entry name" value="PH-like_dom_sf"/>
</dbReference>
<keyword evidence="4" id="KW-0963">Cytoplasm</keyword>
<organism evidence="14 15">
    <name type="scientific">Dipodomys ordii</name>
    <name type="common">Ord's kangaroo rat</name>
    <dbReference type="NCBI Taxonomy" id="10020"/>
    <lineage>
        <taxon>Eukaryota</taxon>
        <taxon>Metazoa</taxon>
        <taxon>Chordata</taxon>
        <taxon>Craniata</taxon>
        <taxon>Vertebrata</taxon>
        <taxon>Euteleostomi</taxon>
        <taxon>Mammalia</taxon>
        <taxon>Eutheria</taxon>
        <taxon>Euarchontoglires</taxon>
        <taxon>Glires</taxon>
        <taxon>Rodentia</taxon>
        <taxon>Castorimorpha</taxon>
        <taxon>Heteromyidae</taxon>
        <taxon>Dipodomyinae</taxon>
        <taxon>Dipodomys</taxon>
    </lineage>
</organism>
<dbReference type="GO" id="GO:0005096">
    <property type="term" value="F:GTPase activator activity"/>
    <property type="evidence" value="ECO:0007669"/>
    <property type="project" value="UniProtKB-KW"/>
</dbReference>
<keyword evidence="5" id="KW-0597">Phosphoprotein</keyword>
<dbReference type="FunFam" id="2.30.29.30:FF:000076">
    <property type="entry name" value="TBC1 domain family member 4 isoform X1"/>
    <property type="match status" value="1"/>
</dbReference>
<dbReference type="Gene3D" id="2.30.29.30">
    <property type="entry name" value="Pleckstrin-homology domain (PH domain)/Phosphotyrosine-binding domain (PTB)"/>
    <property type="match status" value="2"/>
</dbReference>
<name>A0A1S3EN94_DIPOR</name>
<dbReference type="FunCoup" id="A0A1S3EN94">
    <property type="interactions" value="907"/>
</dbReference>
<feature type="compositionally biased region" description="Pro residues" evidence="11">
    <location>
        <begin position="602"/>
        <end position="611"/>
    </location>
</feature>
<feature type="region of interest" description="Disordered" evidence="11">
    <location>
        <begin position="316"/>
        <end position="346"/>
    </location>
</feature>
<dbReference type="PANTHER" id="PTHR47219">
    <property type="entry name" value="RAB GTPASE-ACTIVATING PROTEIN 1-LIKE"/>
    <property type="match status" value="1"/>
</dbReference>
<keyword evidence="2" id="KW-0343">GTPase activation</keyword>
<dbReference type="CTD" id="9882"/>
<dbReference type="InterPro" id="IPR021785">
    <property type="entry name" value="DUF3350"/>
</dbReference>
<gene>
    <name evidence="15" type="primary">Tbc1d4</name>
</gene>
<feature type="coiled-coil region" evidence="10">
    <location>
        <begin position="1130"/>
        <end position="1199"/>
    </location>
</feature>
<dbReference type="FunFam" id="1.10.472.80:FF:000003">
    <property type="entry name" value="Putative TBC1 domain family member 1"/>
    <property type="match status" value="1"/>
</dbReference>
<feature type="domain" description="Rab-GAP TBC" evidence="13">
    <location>
        <begin position="849"/>
        <end position="1043"/>
    </location>
</feature>
<comment type="subcellular location">
    <subcellularLocation>
        <location evidence="1">Cytoplasm</location>
    </subcellularLocation>
</comment>
<dbReference type="Gene3D" id="1.10.8.270">
    <property type="entry name" value="putative rabgap domain of human tbc1 domain family member 14 like domains"/>
    <property type="match status" value="1"/>
</dbReference>
<keyword evidence="6" id="KW-0677">Repeat</keyword>
<dbReference type="FunFam" id="1.10.8.270:FF:000001">
    <property type="entry name" value="TBC1 domain family member 1"/>
    <property type="match status" value="1"/>
</dbReference>
<evidence type="ECO:0000256" key="1">
    <source>
        <dbReference type="ARBA" id="ARBA00004496"/>
    </source>
</evidence>
<evidence type="ECO:0000259" key="12">
    <source>
        <dbReference type="PROSITE" id="PS01179"/>
    </source>
</evidence>
<evidence type="ECO:0000256" key="2">
    <source>
        <dbReference type="ARBA" id="ARBA00022468"/>
    </source>
</evidence>
<accession>A0A1S3EN94</accession>
<sequence>MEPPSCIQDGPFPHPLEPEPGSPAQPGQGKPGDKQFRLWYVGGSCLDRRTTLPMLPWLMAEIRRRSQKPEAGGCGAPAAREVVLVLSAPFLRCVPAPGAAGGAGPSAPQPNPAVFIFEHKAQHIARFIHNSHDLTYFAYLIKAQPDDPESQMACHVFRATDPNQVPDVMSSIRQLSKAAMKEGAKPSKDNEDAFYNSQKFEVLYCGRVTVTHKKAPSSLIDDCIEQFSLHEQLRLRLQGEEPGAPEAEVPGSPGHSLPQEAEGPADSPPALPVLASQPALPSNRVCFPERILEDGDLDEQQEFRARCSSVTGVLQKKIHENSQTSQPRRRHASAPSHVQPSDSEKNRTMLFQVGRFEINLISPDSKSVVLEKNFKDISSCSQGIKHVDHFGFICRESPEPGLSQYICYVFQCASESLVDEVMLTLKQAFSTAAALQSAKTQIKLCEACPMHSLHKLCERIEGLYPPRAKLVIQRHLSSLTDNEQADIFERVQKMKPISDQEENELVILHLRQLCESKQKTHVHTGEGPAVSNISNSTIPENVTSGGRFKLDILKNKAKRSLTSSLENIFSRGANRMRGRLGSMDSFERSNSLASEKDYSPGDSPPGTPPASPLSSAWQAFPEEDSDSPQFRRRAHTFSHPPSSSRRKLNLQDGRAPGVRSPLLRQSSSEQCSDGEGRKRTSSTCSNESLNVGGTPVTPRRISWRQRIFLRVASPMNKSPSAMQQKDGLDKNELLPLSPLTPTMEEEPLVLFLSGDDDPEKAEEKKKSKELKSLWKKAIHQQILLLRMEKENQKLEEGKHQKPIGYIWEMKSEDNEIVKEVLITWDKKLLNCRAKIRCDMEDIHTSLKEGVPKSRRGEIWQFLALQYRLRHRLPNKHQPPDTSYKELLKQLTAQQHAILVDLGRTFPTHPYFSVQLGAGQLSLFNLLKAYSLLDKEVGYCQGISFVAGVLLLHMSEEQAFEMLKFLMYDLGFRKQYRPDMTSLQIQMYQLSRLLHDYHRELYNHLEENEISPSLYAAPWFLTLFASQFPLGFVARIFDMIFLQGTEVIFKVALSLLSNQETLIMECENFENIVEFLKSTLPDMNSSEMEKIITQVFEMDISKQLHAYEVEYHVLQDELQESSFACEDNESLEKLERANNHLKRQNMDLLEKLQVAHAKIQALESNLENLLTRETKMKTLIRTLEQEKMAYQKTVEQIRKLVPGEALANCEMLLRDLNCNPNNKAKAGNKP</sequence>
<dbReference type="SUPFAM" id="SSF50729">
    <property type="entry name" value="PH domain-like"/>
    <property type="match status" value="2"/>
</dbReference>
<dbReference type="GO" id="GO:0032869">
    <property type="term" value="P:cellular response to insulin stimulus"/>
    <property type="evidence" value="ECO:0007669"/>
    <property type="project" value="UniProtKB-ARBA"/>
</dbReference>
<evidence type="ECO:0000256" key="10">
    <source>
        <dbReference type="SAM" id="Coils"/>
    </source>
</evidence>
<dbReference type="OrthoDB" id="295078at2759"/>
<dbReference type="SMART" id="SM00462">
    <property type="entry name" value="PTB"/>
    <property type="match status" value="2"/>
</dbReference>
<dbReference type="PROSITE" id="PS50086">
    <property type="entry name" value="TBC_RABGAP"/>
    <property type="match status" value="1"/>
</dbReference>
<dbReference type="FunFam" id="2.30.29.30:FF:000287">
    <property type="entry name" value="TBC1 domain family member 4 isoform X1"/>
    <property type="match status" value="1"/>
</dbReference>
<dbReference type="InterPro" id="IPR000195">
    <property type="entry name" value="Rab-GAP-TBC_dom"/>
</dbReference>
<dbReference type="InterPro" id="IPR050302">
    <property type="entry name" value="Rab_GAP_TBC_domain"/>
</dbReference>
<dbReference type="CDD" id="cd00934">
    <property type="entry name" value="PTB"/>
    <property type="match status" value="1"/>
</dbReference>
<feature type="compositionally biased region" description="Polar residues" evidence="11">
    <location>
        <begin position="681"/>
        <end position="691"/>
    </location>
</feature>
<evidence type="ECO:0000256" key="7">
    <source>
        <dbReference type="ARBA" id="ARBA00022990"/>
    </source>
</evidence>
<dbReference type="InterPro" id="IPR035969">
    <property type="entry name" value="Rab-GAP_TBC_sf"/>
</dbReference>
<evidence type="ECO:0000256" key="4">
    <source>
        <dbReference type="ARBA" id="ARBA00022490"/>
    </source>
</evidence>
<protein>
    <recommendedName>
        <fullName evidence="8">TBC1 domain family member 4</fullName>
    </recommendedName>
    <alternativeName>
        <fullName evidence="9">Akt substrate of 160 kDa</fullName>
    </alternativeName>
</protein>
<dbReference type="Pfam" id="PF11830">
    <property type="entry name" value="DUF3350"/>
    <property type="match status" value="1"/>
</dbReference>
<dbReference type="Gene3D" id="1.10.472.80">
    <property type="entry name" value="Ypt/Rab-GAP domain of gyp1p, domain 3"/>
    <property type="match status" value="1"/>
</dbReference>
<feature type="region of interest" description="Disordered" evidence="11">
    <location>
        <begin position="1"/>
        <end position="33"/>
    </location>
</feature>
<feature type="compositionally biased region" description="Pro residues" evidence="11">
    <location>
        <begin position="12"/>
        <end position="23"/>
    </location>
</feature>
<evidence type="ECO:0000256" key="9">
    <source>
        <dbReference type="ARBA" id="ARBA00081861"/>
    </source>
</evidence>
<dbReference type="GeneID" id="105980580"/>
<dbReference type="AlphaFoldDB" id="A0A1S3EN94"/>
<dbReference type="PROSITE" id="PS01179">
    <property type="entry name" value="PID"/>
    <property type="match status" value="1"/>
</dbReference>
<feature type="region of interest" description="Disordered" evidence="11">
    <location>
        <begin position="579"/>
        <end position="696"/>
    </location>
</feature>
<evidence type="ECO:0000256" key="6">
    <source>
        <dbReference type="ARBA" id="ARBA00022737"/>
    </source>
</evidence>
<dbReference type="SMART" id="SM00164">
    <property type="entry name" value="TBC"/>
    <property type="match status" value="1"/>
</dbReference>
<dbReference type="Gene3D" id="1.10.10.2750">
    <property type="match status" value="1"/>
</dbReference>
<feature type="region of interest" description="Disordered" evidence="11">
    <location>
        <begin position="242"/>
        <end position="275"/>
    </location>
</feature>
<dbReference type="Pfam" id="PF00640">
    <property type="entry name" value="PID"/>
    <property type="match status" value="2"/>
</dbReference>
<dbReference type="FunFam" id="1.10.10.2750:FF:000002">
    <property type="entry name" value="TBC1 domain family member 4"/>
    <property type="match status" value="1"/>
</dbReference>
<evidence type="ECO:0000256" key="5">
    <source>
        <dbReference type="ARBA" id="ARBA00022553"/>
    </source>
</evidence>
<dbReference type="CDD" id="cd01269">
    <property type="entry name" value="PTB_TBC1D1_like"/>
    <property type="match status" value="1"/>
</dbReference>
<keyword evidence="10" id="KW-0175">Coiled coil</keyword>
<evidence type="ECO:0000313" key="15">
    <source>
        <dbReference type="RefSeq" id="XP_012864952.1"/>
    </source>
</evidence>
<dbReference type="RefSeq" id="XP_012864952.1">
    <property type="nucleotide sequence ID" value="XM_013009498.1"/>
</dbReference>
<dbReference type="Proteomes" id="UP000081671">
    <property type="component" value="Unplaced"/>
</dbReference>
<evidence type="ECO:0000259" key="13">
    <source>
        <dbReference type="PROSITE" id="PS50086"/>
    </source>
</evidence>
<feature type="domain" description="PID" evidence="12">
    <location>
        <begin position="302"/>
        <end position="430"/>
    </location>
</feature>
<reference evidence="15" key="1">
    <citation type="submission" date="2025-08" db="UniProtKB">
        <authorList>
            <consortium name="RefSeq"/>
        </authorList>
    </citation>
    <scope>IDENTIFICATION</scope>
    <source>
        <tissue evidence="15">Kidney</tissue>
    </source>
</reference>
<dbReference type="GO" id="GO:0005737">
    <property type="term" value="C:cytoplasm"/>
    <property type="evidence" value="ECO:0007669"/>
    <property type="project" value="UniProtKB-SubCell"/>
</dbReference>
<dbReference type="PANTHER" id="PTHR47219:SF14">
    <property type="entry name" value="TBC1 DOMAIN FAMILY MEMBER 4"/>
    <property type="match status" value="1"/>
</dbReference>
<dbReference type="Pfam" id="PF00566">
    <property type="entry name" value="RabGAP-TBC"/>
    <property type="match status" value="1"/>
</dbReference>
<dbReference type="KEGG" id="dord:105980580"/>
<dbReference type="InParanoid" id="A0A1S3EN94"/>
<evidence type="ECO:0000256" key="3">
    <source>
        <dbReference type="ARBA" id="ARBA00022481"/>
    </source>
</evidence>
<keyword evidence="14" id="KW-1185">Reference proteome</keyword>
<evidence type="ECO:0000256" key="11">
    <source>
        <dbReference type="SAM" id="MobiDB-lite"/>
    </source>
</evidence>